<dbReference type="PANTHER" id="PTHR14517">
    <property type="entry name" value="RIB43A-RELATED"/>
    <property type="match status" value="1"/>
</dbReference>
<evidence type="ECO:0000313" key="3">
    <source>
        <dbReference type="Proteomes" id="UP001642464"/>
    </source>
</evidence>
<gene>
    <name evidence="1" type="ORF">SCF082_LOCUS21993</name>
    <name evidence="2" type="ORF">SCF082_LOCUS22002</name>
</gene>
<sequence length="427" mass="50074">MAEVDMAATQEEQPEQLEQSEDHTIQLKVHGGGGLTATMVPEGLEGLDTHVLDATVRARLSPEERLAREVARRRQLELERRQRIFNSKRRLIGIDQQTLDAQVAERQRLKEEQQRQDVAEDRAMLALDKQLKLHEAEKKQMIFELEKECREFSSKNLSKEQSDTYDLNDPLRVRKAEPMRRGDADPRCGTSSMLKFGGEDLMKPERKRQQHKQQVMFIEQQKFEKEMLIEENGDKKYIQETAEMIALRDEMEANEQKLRKELQQSQQAVNLEAAAQRAKQQQDLLEREALLDAAELYHHGNDPFLNEHTDSLNPNGRVRRAEFKGSTRNERLEGRRVLEQQAEEQNVRKYHEQAQDFRFQMLQEAARRQLILQERDKSRSRRAMAEAVAKENLQLKAEKIEQTKKLHELYTNKFSDDFWAQFGTTTR</sequence>
<reference evidence="1 3" key="1">
    <citation type="submission" date="2024-02" db="EMBL/GenBank/DDBJ databases">
        <authorList>
            <person name="Chen Y."/>
            <person name="Shah S."/>
            <person name="Dougan E. K."/>
            <person name="Thang M."/>
            <person name="Chan C."/>
        </authorList>
    </citation>
    <scope>NUCLEOTIDE SEQUENCE [LARGE SCALE GENOMIC DNA]</scope>
</reference>
<proteinExistence type="predicted"/>
<dbReference type="Proteomes" id="UP001642464">
    <property type="component" value="Unassembled WGS sequence"/>
</dbReference>
<dbReference type="EMBL" id="CAXAMM010015758">
    <property type="protein sequence ID" value="CAK9037108.1"/>
    <property type="molecule type" value="Genomic_DNA"/>
</dbReference>
<dbReference type="PANTHER" id="PTHR14517:SF6">
    <property type="entry name" value="RE41410P"/>
    <property type="match status" value="1"/>
</dbReference>
<keyword evidence="3" id="KW-1185">Reference proteome</keyword>
<dbReference type="Pfam" id="PF05914">
    <property type="entry name" value="RIB43A"/>
    <property type="match status" value="1"/>
</dbReference>
<protein>
    <submittedName>
        <fullName evidence="1">RIB43A-like with coiled-coils protein 2</fullName>
    </submittedName>
</protein>
<evidence type="ECO:0000313" key="2">
    <source>
        <dbReference type="EMBL" id="CAK9037108.1"/>
    </source>
</evidence>
<dbReference type="InterPro" id="IPR008805">
    <property type="entry name" value="RIB43A"/>
</dbReference>
<evidence type="ECO:0000313" key="1">
    <source>
        <dbReference type="EMBL" id="CAK9037082.1"/>
    </source>
</evidence>
<name>A0ABP0LEB9_9DINO</name>
<comment type="caution">
    <text evidence="1">The sequence shown here is derived from an EMBL/GenBank/DDBJ whole genome shotgun (WGS) entry which is preliminary data.</text>
</comment>
<accession>A0ABP0LEB9</accession>
<organism evidence="1 3">
    <name type="scientific">Durusdinium trenchii</name>
    <dbReference type="NCBI Taxonomy" id="1381693"/>
    <lineage>
        <taxon>Eukaryota</taxon>
        <taxon>Sar</taxon>
        <taxon>Alveolata</taxon>
        <taxon>Dinophyceae</taxon>
        <taxon>Suessiales</taxon>
        <taxon>Symbiodiniaceae</taxon>
        <taxon>Durusdinium</taxon>
    </lineage>
</organism>
<dbReference type="EMBL" id="CAXAMM010015747">
    <property type="protein sequence ID" value="CAK9037082.1"/>
    <property type="molecule type" value="Genomic_DNA"/>
</dbReference>